<evidence type="ECO:0000313" key="3">
    <source>
        <dbReference type="Proteomes" id="UP000008549"/>
    </source>
</evidence>
<feature type="region of interest" description="Disordered" evidence="1">
    <location>
        <begin position="12"/>
        <end position="61"/>
    </location>
</feature>
<protein>
    <submittedName>
        <fullName evidence="2">Protein CBG16257</fullName>
    </submittedName>
</protein>
<feature type="region of interest" description="Disordered" evidence="1">
    <location>
        <begin position="911"/>
        <end position="930"/>
    </location>
</feature>
<gene>
    <name evidence="2 4" type="ORF">CBG16257</name>
    <name evidence="2" type="ORF">CBG_16257</name>
</gene>
<feature type="region of interest" description="Disordered" evidence="1">
    <location>
        <begin position="253"/>
        <end position="285"/>
    </location>
</feature>
<dbReference type="InParanoid" id="A8XNS9"/>
<dbReference type="CTD" id="8585553"/>
<dbReference type="KEGG" id="cbr:CBG_16257"/>
<feature type="region of interest" description="Disordered" evidence="1">
    <location>
        <begin position="639"/>
        <end position="769"/>
    </location>
</feature>
<dbReference type="EMBL" id="HE600961">
    <property type="protein sequence ID" value="CAP34168.2"/>
    <property type="molecule type" value="Genomic_DNA"/>
</dbReference>
<feature type="compositionally biased region" description="Basic and acidic residues" evidence="1">
    <location>
        <begin position="1177"/>
        <end position="1197"/>
    </location>
</feature>
<dbReference type="GO" id="GO:0000122">
    <property type="term" value="P:negative regulation of transcription by RNA polymerase II"/>
    <property type="evidence" value="ECO:0000318"/>
    <property type="project" value="GO_Central"/>
</dbReference>
<feature type="compositionally biased region" description="Polar residues" evidence="1">
    <location>
        <begin position="685"/>
        <end position="706"/>
    </location>
</feature>
<feature type="compositionally biased region" description="Basic residues" evidence="1">
    <location>
        <begin position="17"/>
        <end position="27"/>
    </location>
</feature>
<dbReference type="WormBase" id="CBG16257">
    <property type="protein sequence ID" value="CBP47740"/>
    <property type="gene ID" value="WBGene00036259"/>
</dbReference>
<feature type="compositionally biased region" description="Low complexity" evidence="1">
    <location>
        <begin position="28"/>
        <end position="61"/>
    </location>
</feature>
<feature type="compositionally biased region" description="Low complexity" evidence="1">
    <location>
        <begin position="751"/>
        <end position="764"/>
    </location>
</feature>
<evidence type="ECO:0000313" key="2">
    <source>
        <dbReference type="EMBL" id="CAP34168.2"/>
    </source>
</evidence>
<proteinExistence type="predicted"/>
<feature type="compositionally biased region" description="Basic and acidic residues" evidence="1">
    <location>
        <begin position="1127"/>
        <end position="1164"/>
    </location>
</feature>
<name>A8XNS9_CAEBR</name>
<feature type="compositionally biased region" description="Low complexity" evidence="1">
    <location>
        <begin position="645"/>
        <end position="676"/>
    </location>
</feature>
<feature type="region of interest" description="Disordered" evidence="1">
    <location>
        <begin position="73"/>
        <end position="97"/>
    </location>
</feature>
<feature type="compositionally biased region" description="Basic and acidic residues" evidence="1">
    <location>
        <begin position="1219"/>
        <end position="1230"/>
    </location>
</feature>
<dbReference type="RefSeq" id="XP_045095884.1">
    <property type="nucleotide sequence ID" value="XM_045238820.1"/>
</dbReference>
<reference evidence="2 3" key="1">
    <citation type="journal article" date="2003" name="PLoS Biol.">
        <title>The genome sequence of Caenorhabditis briggsae: a platform for comparative genomics.</title>
        <authorList>
            <person name="Stein L.D."/>
            <person name="Bao Z."/>
            <person name="Blasiar D."/>
            <person name="Blumenthal T."/>
            <person name="Brent M.R."/>
            <person name="Chen N."/>
            <person name="Chinwalla A."/>
            <person name="Clarke L."/>
            <person name="Clee C."/>
            <person name="Coghlan A."/>
            <person name="Coulson A."/>
            <person name="D'Eustachio P."/>
            <person name="Fitch D.H."/>
            <person name="Fulton L.A."/>
            <person name="Fulton R.E."/>
            <person name="Griffiths-Jones S."/>
            <person name="Harris T.W."/>
            <person name="Hillier L.W."/>
            <person name="Kamath R."/>
            <person name="Kuwabara P.E."/>
            <person name="Mardis E.R."/>
            <person name="Marra M.A."/>
            <person name="Miner T.L."/>
            <person name="Minx P."/>
            <person name="Mullikin J.C."/>
            <person name="Plumb R.W."/>
            <person name="Rogers J."/>
            <person name="Schein J.E."/>
            <person name="Sohrmann M."/>
            <person name="Spieth J."/>
            <person name="Stajich J.E."/>
            <person name="Wei C."/>
            <person name="Willey D."/>
            <person name="Wilson R.K."/>
            <person name="Durbin R."/>
            <person name="Waterston R.H."/>
        </authorList>
    </citation>
    <scope>NUCLEOTIDE SEQUENCE [LARGE SCALE GENOMIC DNA]</scope>
    <source>
        <strain evidence="2 3">AF16</strain>
    </source>
</reference>
<dbReference type="PANTHER" id="PTHR10825">
    <property type="entry name" value="RING FINGER DOMAIN-CONTAINING, POLYCOMB GROUP COMPONENT"/>
    <property type="match status" value="1"/>
</dbReference>
<feature type="compositionally biased region" description="Basic and acidic residues" evidence="1">
    <location>
        <begin position="1041"/>
        <end position="1050"/>
    </location>
</feature>
<dbReference type="PANTHER" id="PTHR10825:SF29">
    <property type="entry name" value="POLYCOMB GROUP RING FINGER PROTEIN 1"/>
    <property type="match status" value="1"/>
</dbReference>
<feature type="compositionally biased region" description="Polar residues" evidence="1">
    <location>
        <begin position="1101"/>
        <end position="1113"/>
    </location>
</feature>
<evidence type="ECO:0000313" key="4">
    <source>
        <dbReference type="WormBase" id="CBG16257"/>
    </source>
</evidence>
<dbReference type="STRING" id="6238.A8XNS9"/>
<dbReference type="eggNOG" id="ENOG502R0ZU">
    <property type="taxonomic scope" value="Eukaryota"/>
</dbReference>
<accession>A8XNS9</accession>
<organism evidence="2 3">
    <name type="scientific">Caenorhabditis briggsae</name>
    <dbReference type="NCBI Taxonomy" id="6238"/>
    <lineage>
        <taxon>Eukaryota</taxon>
        <taxon>Metazoa</taxon>
        <taxon>Ecdysozoa</taxon>
        <taxon>Nematoda</taxon>
        <taxon>Chromadorea</taxon>
        <taxon>Rhabditida</taxon>
        <taxon>Rhabditina</taxon>
        <taxon>Rhabditomorpha</taxon>
        <taxon>Rhabditoidea</taxon>
        <taxon>Rhabditidae</taxon>
        <taxon>Peloderinae</taxon>
        <taxon>Caenorhabditis</taxon>
    </lineage>
</organism>
<feature type="compositionally biased region" description="Low complexity" evidence="1">
    <location>
        <begin position="1074"/>
        <end position="1089"/>
    </location>
</feature>
<dbReference type="GO" id="GO:0035102">
    <property type="term" value="C:PRC1 complex"/>
    <property type="evidence" value="ECO:0000318"/>
    <property type="project" value="GO_Central"/>
</dbReference>
<reference evidence="2 3" key="2">
    <citation type="journal article" date="2011" name="PLoS Genet.">
        <title>Caenorhabditis briggsae recombinant inbred line genotypes reveal inter-strain incompatibility and the evolution of recombination.</title>
        <authorList>
            <person name="Ross J.A."/>
            <person name="Koboldt D.C."/>
            <person name="Staisch J.E."/>
            <person name="Chamberlin H.M."/>
            <person name="Gupta B.P."/>
            <person name="Miller R.D."/>
            <person name="Baird S.E."/>
            <person name="Haag E.S."/>
        </authorList>
    </citation>
    <scope>NUCLEOTIDE SEQUENCE [LARGE SCALE GENOMIC DNA]</scope>
    <source>
        <strain evidence="2 3">AF16</strain>
    </source>
</reference>
<feature type="region of interest" description="Disordered" evidence="1">
    <location>
        <begin position="980"/>
        <end position="1164"/>
    </location>
</feature>
<sequence length="1420" mass="164505">MLFLLEMALETGPPQHNTRHGPPHQRRNQQNYDRNRTYSGNSNGNGSGYRNNYNGNRNNNRNAQHIQNEHYRYQERSERQNGTYSRDTRNHHHSDHVYLNGRERFMNGPTLSSRDYQQGYQQHSVPHMAPIAPATTMTPMVPMNMNQINPIYPYGPPATQGPAYNGIPNQFYHPPSQQVPIPLQQSNYNINGYNCIPLPNMIHSSWQEPYNYNSCQSTSQNQYPGYQYAQEGQKQNQEGYHQPQQMVQIAAPQPQAWQQMNGQQSYHPDSHPVPQPTQEAQESNLVESLPPKEPLFLNPTLFSGIDGTIHFVNNDGYTEERCGFGEQAPNSTDSEDALKTSVEAQTNREIQEVTKSTKKLTLSDLLMPPTAETNSGMLLSDNTSDAPEKLVKEKHDKKETVTHDKEHSSKEFLELQESVNDQSVDATNDQESIIEKKGNVFTEESQHEPNLKRKTRFSSYNFNGLNFPILAEYNHPDHIKEKYLQLLDKISEQVRGFFEDLTDESESVELPLDTTNENLMSEMSNQLKDIEKEGIRTRLDYSIPVPDVIELLDNFEQLRVIRSSTHTRTGFEKFIRCTEKTMDLTETGVFIKLNKMEREQLDYFLQTRQETTIVMFSESDAERENPDDDEEFVDAAADLPEPSEGNASTSASPSTSSGNPSTSGNESSSSSSSSASPPQPLIRSSRFSNYAADQQSARGRSTSNMATYDHYRPNRNGQHEPPILDMPDDRQPGPSHRRLPDLPPEYRHLQQQRQQQNQQDQNRNGEGTSAQGVQLAEGADVQDPNAQLQTFAEMMEERDEQERYWRLQYTWHRLQAEQQAIFLHYRRAQGLQQGGHPEDELPAHVFHPFNFSQEPYRRRHQSLETTLRQSPPYDKRFGEQIRFIVPTQWELMVKIKYPPYRMPLIGTARREGSENYTPKRFLPGHKSVYRRQIPEDERDAENRNLPDPGPLNLDTHGVVIQAPRQDIERLANDLRRLLPERNPYQAPEHPHRIGRPEDDEDAHEERADGDHQEEDVLLSEKNKPSCSTLVTEKQKNKKKKEILDKCRSSAETKTNSSPDNEDDDDDDNHSFYTSSSSSKHLPVVSSLSSGHQPSPADAADTNYQSSSGSSKTNKPVKDAAWKNQKKREKDRLRAQRKAEEKAKEEKCRLKKEMKLAKAKASEEKKKIVEERLAEQKLIEEQKRKEEEEELQKIEKSQKTAKRRIVNQINRDKKKRSKIEKKETERRKQEAAQKQLLEVKKVFDDDMALQLMKAKLLLDQEKKDRLEKKLRSQIIDKDPDTLREEVKGVLEWLQINEDHDYRNIRARSPVVDYYLRDNSAFKRFVDTQKKVPRETRFHLTDSIIDLRELENIKKWDATRNIKFARAVRQYRFWTLWKDDELSDILNYAASFTEPAQDGFCIQRLEDWIFNEHPIISMETTL</sequence>
<evidence type="ECO:0000256" key="1">
    <source>
        <dbReference type="SAM" id="MobiDB-lite"/>
    </source>
</evidence>
<dbReference type="GeneID" id="8585553"/>
<keyword evidence="3" id="KW-1185">Reference proteome</keyword>
<feature type="compositionally biased region" description="Polar residues" evidence="1">
    <location>
        <begin position="276"/>
        <end position="285"/>
    </location>
</feature>
<feature type="compositionally biased region" description="Basic and acidic residues" evidence="1">
    <location>
        <begin position="738"/>
        <end position="748"/>
    </location>
</feature>
<dbReference type="GO" id="GO:1990841">
    <property type="term" value="F:promoter-specific chromatin binding"/>
    <property type="evidence" value="ECO:0000318"/>
    <property type="project" value="GO_Central"/>
</dbReference>
<feature type="region of interest" description="Disordered" evidence="1">
    <location>
        <begin position="1177"/>
        <end position="1230"/>
    </location>
</feature>
<dbReference type="HOGENOM" id="CLU_260787_0_0_1"/>
<feature type="region of interest" description="Disordered" evidence="1">
    <location>
        <begin position="936"/>
        <end position="958"/>
    </location>
</feature>
<dbReference type="OMA" id="IIMYTEF"/>
<dbReference type="Proteomes" id="UP000008549">
    <property type="component" value="Unassembled WGS sequence"/>
</dbReference>